<evidence type="ECO:0000313" key="4">
    <source>
        <dbReference type="EMBL" id="KIA65936.1"/>
    </source>
</evidence>
<feature type="domain" description="HTH tetR-type" evidence="3">
    <location>
        <begin position="20"/>
        <end position="79"/>
    </location>
</feature>
<dbReference type="EMBL" id="JNFP01000005">
    <property type="protein sequence ID" value="KIA65936.1"/>
    <property type="molecule type" value="Genomic_DNA"/>
</dbReference>
<evidence type="ECO:0000313" key="5">
    <source>
        <dbReference type="Proteomes" id="UP000031364"/>
    </source>
</evidence>
<protein>
    <submittedName>
        <fullName evidence="4">TetR family transcriptional regulator</fullName>
    </submittedName>
</protein>
<proteinExistence type="predicted"/>
<dbReference type="Pfam" id="PF00440">
    <property type="entry name" value="TetR_N"/>
    <property type="match status" value="1"/>
</dbReference>
<dbReference type="PROSITE" id="PS50977">
    <property type="entry name" value="HTH_TETR_2"/>
    <property type="match status" value="1"/>
</dbReference>
<dbReference type="SUPFAM" id="SSF46689">
    <property type="entry name" value="Homeodomain-like"/>
    <property type="match status" value="1"/>
</dbReference>
<keyword evidence="5" id="KW-1185">Reference proteome</keyword>
<dbReference type="InterPro" id="IPR009057">
    <property type="entry name" value="Homeodomain-like_sf"/>
</dbReference>
<dbReference type="RefSeq" id="WP_043665718.1">
    <property type="nucleotide sequence ID" value="NZ_BDCI01000041.1"/>
</dbReference>
<dbReference type="Proteomes" id="UP000031364">
    <property type="component" value="Unassembled WGS sequence"/>
</dbReference>
<evidence type="ECO:0000259" key="3">
    <source>
        <dbReference type="PROSITE" id="PS50977"/>
    </source>
</evidence>
<accession>A0ABR4ZKQ0</accession>
<sequence>MSKVPEPESTARPRRRRDPELTRRAIVDALLSALKAGEIDPTTKNIAARAGVSERSIFVHFPGRDDLRIAAVDQQSADVEALIERPDPSLPLPQRIDAALRQSEAIFALQRNPRVLGFLESQRIPAIDARMRLTDKRIRSALAQTFAPELAGAEDHLLDVLDATLGWPLRHHLIDRCGRTTRAASSTIRRTVQALLHRP</sequence>
<gene>
    <name evidence="4" type="ORF">FG87_05670</name>
</gene>
<reference evidence="4 5" key="1">
    <citation type="journal article" date="2014" name="Int. J. Syst. Evol. Microbiol.">
        <title>Nocardia vulneris sp. nov., isolated from wounds of human patients in North America.</title>
        <authorList>
            <person name="Lasker B.A."/>
            <person name="Bell M."/>
            <person name="Klenk H.P."/>
            <person name="Sproer C."/>
            <person name="Schumann C."/>
            <person name="Schumann P."/>
            <person name="Brown J.M."/>
        </authorList>
    </citation>
    <scope>NUCLEOTIDE SEQUENCE [LARGE SCALE GENOMIC DNA]</scope>
    <source>
        <strain evidence="4 5">W9851</strain>
    </source>
</reference>
<dbReference type="Gene3D" id="1.10.357.10">
    <property type="entry name" value="Tetracycline Repressor, domain 2"/>
    <property type="match status" value="1"/>
</dbReference>
<organism evidence="4 5">
    <name type="scientific">Nocardia vulneris</name>
    <dbReference type="NCBI Taxonomy" id="1141657"/>
    <lineage>
        <taxon>Bacteria</taxon>
        <taxon>Bacillati</taxon>
        <taxon>Actinomycetota</taxon>
        <taxon>Actinomycetes</taxon>
        <taxon>Mycobacteriales</taxon>
        <taxon>Nocardiaceae</taxon>
        <taxon>Nocardia</taxon>
    </lineage>
</organism>
<name>A0ABR4ZKQ0_9NOCA</name>
<keyword evidence="1 2" id="KW-0238">DNA-binding</keyword>
<evidence type="ECO:0000256" key="1">
    <source>
        <dbReference type="ARBA" id="ARBA00023125"/>
    </source>
</evidence>
<evidence type="ECO:0000256" key="2">
    <source>
        <dbReference type="PROSITE-ProRule" id="PRU00335"/>
    </source>
</evidence>
<dbReference type="InterPro" id="IPR001647">
    <property type="entry name" value="HTH_TetR"/>
</dbReference>
<comment type="caution">
    <text evidence="4">The sequence shown here is derived from an EMBL/GenBank/DDBJ whole genome shotgun (WGS) entry which is preliminary data.</text>
</comment>
<feature type="DNA-binding region" description="H-T-H motif" evidence="2">
    <location>
        <begin position="42"/>
        <end position="61"/>
    </location>
</feature>